<reference evidence="5 6" key="1">
    <citation type="submission" date="2020-08" db="EMBL/GenBank/DDBJ databases">
        <title>Genomic Encyclopedia of Archaeal and Bacterial Type Strains, Phase II (KMG-II): from individual species to whole genera.</title>
        <authorList>
            <person name="Goeker M."/>
        </authorList>
    </citation>
    <scope>NUCLEOTIDE SEQUENCE [LARGE SCALE GENOMIC DNA]</scope>
    <source>
        <strain evidence="5 6">DSM 43850</strain>
    </source>
</reference>
<evidence type="ECO:0000256" key="1">
    <source>
        <dbReference type="ARBA" id="ARBA00010609"/>
    </source>
</evidence>
<gene>
    <name evidence="5" type="ORF">BC739_001338</name>
</gene>
<dbReference type="Pfam" id="PF07731">
    <property type="entry name" value="Cu-oxidase_2"/>
    <property type="match status" value="1"/>
</dbReference>
<organism evidence="5 6">
    <name type="scientific">Kutzneria viridogrisea</name>
    <dbReference type="NCBI Taxonomy" id="47990"/>
    <lineage>
        <taxon>Bacteria</taxon>
        <taxon>Bacillati</taxon>
        <taxon>Actinomycetota</taxon>
        <taxon>Actinomycetes</taxon>
        <taxon>Pseudonocardiales</taxon>
        <taxon>Pseudonocardiaceae</taxon>
        <taxon>Kutzneria</taxon>
    </lineage>
</organism>
<dbReference type="InterPro" id="IPR045087">
    <property type="entry name" value="Cu-oxidase_fam"/>
</dbReference>
<name>A0ABR6BBN6_9PSEU</name>
<dbReference type="CDD" id="cd13844">
    <property type="entry name" value="CuRO_1_BOD_CotA_like"/>
    <property type="match status" value="1"/>
</dbReference>
<feature type="region of interest" description="Disordered" evidence="2">
    <location>
        <begin position="50"/>
        <end position="81"/>
    </location>
</feature>
<proteinExistence type="inferred from homology"/>
<dbReference type="SUPFAM" id="SSF49503">
    <property type="entry name" value="Cupredoxins"/>
    <property type="match status" value="3"/>
</dbReference>
<comment type="similarity">
    <text evidence="1">Belongs to the multicopper oxidase family.</text>
</comment>
<evidence type="ECO:0000313" key="5">
    <source>
        <dbReference type="EMBL" id="MBA8924141.1"/>
    </source>
</evidence>
<protein>
    <submittedName>
        <fullName evidence="5">FtsP/CotA-like multicopper oxidase with cupredoxin domain</fullName>
    </submittedName>
</protein>
<dbReference type="InterPro" id="IPR006311">
    <property type="entry name" value="TAT_signal"/>
</dbReference>
<accession>A0ABR6BBN6</accession>
<dbReference type="Pfam" id="PF07732">
    <property type="entry name" value="Cu-oxidase_3"/>
    <property type="match status" value="1"/>
</dbReference>
<sequence>MSEREGVDRRGFLLKAGAAGALVLGVGSVTAQSLPVRRTAADAAQPITTINPHVHGAPRAQGDPVEPVAAKSPSTTPPARGTVTKLEAFRDPLPALRSVRGSRVDGVQQLTIRMRPATVRLHSQLPPTRIWGFEGQFPGPIIEARRGQPLRVVWTNELTGPYPLPVVEIPFDENANPYQWDLPGREGVAPRADVAALPGWTSIHLHGQFSDGSSDGWAEDAVLAGRSQLVEYRNDQPATTLWYHDHAMHITRWNVMSGLLGMYVLRDDEEESLRLPAGDREVPLVICDRNFDTDAQNRLTGTMLHKTTVMRTDPLRQVRSFAGPYTLVNGVIWPHKEVSPDWYRFRMANASNTRPYDVQLVTEDGKPAPEGTIYMIGTDSGLLGAPVDVREGFSLAASERADILIDFRRFAGRKLVLRNINYDPGPWPDFLQFRVSQHGRPSGFQLPKTLAKSFTKVTEQQPVSAERMVMLTPVGVSHARLWEMQRIEAPKGPFPIDGVVQVKEQDGTVTTWQRMAYRWTDPPQYTVRTGAWERWRFLNLDWSGWPHPMHVHVCAFQPVKRGFYNIDGFKFIDLPGGGIGGGTATPVFWQESKPVVASQQGWKDVVNVAAGESVDVIAHFAEVTGKFVYHCHMLEHEDMSMMRPFLVQPKEVLAVAMSMDHELPPNGGHGGH</sequence>
<evidence type="ECO:0000259" key="3">
    <source>
        <dbReference type="Pfam" id="PF07731"/>
    </source>
</evidence>
<dbReference type="Proteomes" id="UP000517916">
    <property type="component" value="Unassembled WGS sequence"/>
</dbReference>
<evidence type="ECO:0000313" key="6">
    <source>
        <dbReference type="Proteomes" id="UP000517916"/>
    </source>
</evidence>
<dbReference type="PROSITE" id="PS51318">
    <property type="entry name" value="TAT"/>
    <property type="match status" value="1"/>
</dbReference>
<feature type="domain" description="Plastocyanin-like" evidence="3">
    <location>
        <begin position="508"/>
        <end position="650"/>
    </location>
</feature>
<dbReference type="InterPro" id="IPR011706">
    <property type="entry name" value="Cu-oxidase_C"/>
</dbReference>
<evidence type="ECO:0000259" key="4">
    <source>
        <dbReference type="Pfam" id="PF07732"/>
    </source>
</evidence>
<comment type="caution">
    <text evidence="5">The sequence shown here is derived from an EMBL/GenBank/DDBJ whole genome shotgun (WGS) entry which is preliminary data.</text>
</comment>
<keyword evidence="6" id="KW-1185">Reference proteome</keyword>
<dbReference type="InterPro" id="IPR011707">
    <property type="entry name" value="Cu-oxidase-like_N"/>
</dbReference>
<dbReference type="PANTHER" id="PTHR48267">
    <property type="entry name" value="CUPREDOXIN SUPERFAMILY PROTEIN"/>
    <property type="match status" value="1"/>
</dbReference>
<dbReference type="RefSeq" id="WP_182836613.1">
    <property type="nucleotide sequence ID" value="NZ_BAAABQ010000079.1"/>
</dbReference>
<feature type="domain" description="Plastocyanin-like" evidence="4">
    <location>
        <begin position="200"/>
        <end position="269"/>
    </location>
</feature>
<dbReference type="EMBL" id="JACJID010000001">
    <property type="protein sequence ID" value="MBA8924141.1"/>
    <property type="molecule type" value="Genomic_DNA"/>
</dbReference>
<dbReference type="PANTHER" id="PTHR48267:SF1">
    <property type="entry name" value="BILIRUBIN OXIDASE"/>
    <property type="match status" value="1"/>
</dbReference>
<evidence type="ECO:0000256" key="2">
    <source>
        <dbReference type="SAM" id="MobiDB-lite"/>
    </source>
</evidence>
<dbReference type="InterPro" id="IPR008972">
    <property type="entry name" value="Cupredoxin"/>
</dbReference>
<dbReference type="Gene3D" id="2.60.40.420">
    <property type="entry name" value="Cupredoxins - blue copper proteins"/>
    <property type="match status" value="3"/>
</dbReference>